<feature type="transmembrane region" description="Helical" evidence="1">
    <location>
        <begin position="56"/>
        <end position="77"/>
    </location>
</feature>
<organism evidence="2 3">
    <name type="scientific">Chryseosolibacter histidini</name>
    <dbReference type="NCBI Taxonomy" id="2782349"/>
    <lineage>
        <taxon>Bacteria</taxon>
        <taxon>Pseudomonadati</taxon>
        <taxon>Bacteroidota</taxon>
        <taxon>Cytophagia</taxon>
        <taxon>Cytophagales</taxon>
        <taxon>Chryseotaleaceae</taxon>
        <taxon>Chryseosolibacter</taxon>
    </lineage>
</organism>
<dbReference type="EMBL" id="JAHESF010000004">
    <property type="protein sequence ID" value="MBT1696245.1"/>
    <property type="molecule type" value="Genomic_DNA"/>
</dbReference>
<feature type="transmembrane region" description="Helical" evidence="1">
    <location>
        <begin position="14"/>
        <end position="35"/>
    </location>
</feature>
<keyword evidence="1" id="KW-0812">Transmembrane</keyword>
<sequence>MENVPDFIVTVDSYMAVGAYLCVAFAVLVLLYHEYRIFRIKDYKEKYDYVNLHEIRYFWFAVVALIAAVALYGNSLASTMVFANMETWFWVRTFITLSFVVVAYFIFYSLVRIYYPRFVERRLDKLRNKPRLSPAGNIMRKLTEAEEEAHLEAAQFAEQKEVHSVDYDVWLDEKTGYKKIEKYNAYQHAIECSECGYVTMKIASEEVAKAPGDAEPGMLVKHYRCSYCGHREAKSVVIAALSENIA</sequence>
<comment type="caution">
    <text evidence="2">The sequence shown here is derived from an EMBL/GenBank/DDBJ whole genome shotgun (WGS) entry which is preliminary data.</text>
</comment>
<evidence type="ECO:0000313" key="3">
    <source>
        <dbReference type="Proteomes" id="UP001319200"/>
    </source>
</evidence>
<name>A0AAP2DH61_9BACT</name>
<dbReference type="Proteomes" id="UP001319200">
    <property type="component" value="Unassembled WGS sequence"/>
</dbReference>
<evidence type="ECO:0000313" key="2">
    <source>
        <dbReference type="EMBL" id="MBT1696245.1"/>
    </source>
</evidence>
<keyword evidence="1" id="KW-1133">Transmembrane helix</keyword>
<reference evidence="2 3" key="1">
    <citation type="submission" date="2021-05" db="EMBL/GenBank/DDBJ databases">
        <title>A Polyphasic approach of four new species of the genus Ohtaekwangia: Ohtaekwangia histidinii sp. nov., Ohtaekwangia cretensis sp. nov., Ohtaekwangia indiensis sp. nov., Ohtaekwangia reichenbachii sp. nov. from diverse environment.</title>
        <authorList>
            <person name="Octaviana S."/>
        </authorList>
    </citation>
    <scope>NUCLEOTIDE SEQUENCE [LARGE SCALE GENOMIC DNA]</scope>
    <source>
        <strain evidence="2 3">PWU4</strain>
    </source>
</reference>
<keyword evidence="1" id="KW-0472">Membrane</keyword>
<dbReference type="RefSeq" id="WP_254161379.1">
    <property type="nucleotide sequence ID" value="NZ_JAHESF010000004.1"/>
</dbReference>
<keyword evidence="3" id="KW-1185">Reference proteome</keyword>
<protein>
    <submittedName>
        <fullName evidence="2">Uncharacterized protein</fullName>
    </submittedName>
</protein>
<dbReference type="AlphaFoldDB" id="A0AAP2DH61"/>
<accession>A0AAP2DH61</accession>
<proteinExistence type="predicted"/>
<evidence type="ECO:0000256" key="1">
    <source>
        <dbReference type="SAM" id="Phobius"/>
    </source>
</evidence>
<feature type="transmembrane region" description="Helical" evidence="1">
    <location>
        <begin position="89"/>
        <end position="115"/>
    </location>
</feature>
<gene>
    <name evidence="2" type="ORF">KK083_05125</name>
</gene>